<evidence type="ECO:0000256" key="5">
    <source>
        <dbReference type="ARBA" id="ARBA00023136"/>
    </source>
</evidence>
<reference evidence="11 12" key="1">
    <citation type="submission" date="2016-04" db="EMBL/GenBank/DDBJ databases">
        <title>Draft genome sequence of freshwater magnetotactic bacteria Magnetospirillum marisnigri SP-1 and Magnetospirillum moscoviense BB-1.</title>
        <authorList>
            <person name="Koziaeva V."/>
            <person name="Dziuba M.V."/>
            <person name="Ivanov T.M."/>
            <person name="Kuznetsov B."/>
            <person name="Grouzdev D.S."/>
        </authorList>
    </citation>
    <scope>NUCLEOTIDE SEQUENCE [LARGE SCALE GENOMIC DNA]</scope>
    <source>
        <strain evidence="11 12">BB-1</strain>
    </source>
</reference>
<evidence type="ECO:0000256" key="1">
    <source>
        <dbReference type="ARBA" id="ARBA00004401"/>
    </source>
</evidence>
<dbReference type="PANTHER" id="PTHR38035:SF1">
    <property type="entry name" value="ANCILLARY SECYEG TRANSLOCON SUBUNIT"/>
    <property type="match status" value="1"/>
</dbReference>
<evidence type="ECO:0000256" key="6">
    <source>
        <dbReference type="ARBA" id="ARBA00023186"/>
    </source>
</evidence>
<keyword evidence="12" id="KW-1185">Reference proteome</keyword>
<dbReference type="PANTHER" id="PTHR38035">
    <property type="entry name" value="UPF0070 PROTEIN YFGM"/>
    <property type="match status" value="1"/>
</dbReference>
<name>A0A178MMJ9_9PROT</name>
<keyword evidence="2" id="KW-1003">Cell membrane</keyword>
<keyword evidence="3 9" id="KW-0812">Transmembrane</keyword>
<dbReference type="InterPro" id="IPR018704">
    <property type="entry name" value="SecYEG/CpoB_TPR"/>
</dbReference>
<dbReference type="InterPro" id="IPR026039">
    <property type="entry name" value="YfgM"/>
</dbReference>
<dbReference type="InterPro" id="IPR011990">
    <property type="entry name" value="TPR-like_helical_dom_sf"/>
</dbReference>
<evidence type="ECO:0000256" key="3">
    <source>
        <dbReference type="ARBA" id="ARBA00022692"/>
    </source>
</evidence>
<feature type="transmembrane region" description="Helical" evidence="9">
    <location>
        <begin position="33"/>
        <end position="54"/>
    </location>
</feature>
<evidence type="ECO:0000256" key="9">
    <source>
        <dbReference type="SAM" id="Phobius"/>
    </source>
</evidence>
<evidence type="ECO:0000313" key="12">
    <source>
        <dbReference type="Proteomes" id="UP000078543"/>
    </source>
</evidence>
<gene>
    <name evidence="11" type="ORF">A6A05_12805</name>
</gene>
<organism evidence="11 12">
    <name type="scientific">Magnetospirillum moscoviense</name>
    <dbReference type="NCBI Taxonomy" id="1437059"/>
    <lineage>
        <taxon>Bacteria</taxon>
        <taxon>Pseudomonadati</taxon>
        <taxon>Pseudomonadota</taxon>
        <taxon>Alphaproteobacteria</taxon>
        <taxon>Rhodospirillales</taxon>
        <taxon>Rhodospirillaceae</taxon>
        <taxon>Magnetospirillum</taxon>
    </lineage>
</organism>
<evidence type="ECO:0000313" key="11">
    <source>
        <dbReference type="EMBL" id="OAN49899.1"/>
    </source>
</evidence>
<dbReference type="EMBL" id="LWQU01000142">
    <property type="protein sequence ID" value="OAN49899.1"/>
    <property type="molecule type" value="Genomic_DNA"/>
</dbReference>
<proteinExistence type="inferred from homology"/>
<evidence type="ECO:0000259" key="10">
    <source>
        <dbReference type="Pfam" id="PF09976"/>
    </source>
</evidence>
<keyword evidence="5 9" id="KW-0472">Membrane</keyword>
<dbReference type="RefSeq" id="WP_068501050.1">
    <property type="nucleotide sequence ID" value="NZ_LWQU01000142.1"/>
</dbReference>
<dbReference type="Pfam" id="PF09976">
    <property type="entry name" value="TPR_21"/>
    <property type="match status" value="1"/>
</dbReference>
<dbReference type="GO" id="GO:0044877">
    <property type="term" value="F:protein-containing complex binding"/>
    <property type="evidence" value="ECO:0007669"/>
    <property type="project" value="InterPro"/>
</dbReference>
<dbReference type="STRING" id="1437059.A6A05_12805"/>
<evidence type="ECO:0000256" key="7">
    <source>
        <dbReference type="ARBA" id="ARBA00024197"/>
    </source>
</evidence>
<dbReference type="Gene3D" id="1.25.40.10">
    <property type="entry name" value="Tetratricopeptide repeat domain"/>
    <property type="match status" value="1"/>
</dbReference>
<evidence type="ECO:0000256" key="4">
    <source>
        <dbReference type="ARBA" id="ARBA00022989"/>
    </source>
</evidence>
<evidence type="ECO:0000256" key="2">
    <source>
        <dbReference type="ARBA" id="ARBA00022475"/>
    </source>
</evidence>
<keyword evidence="4 9" id="KW-1133">Transmembrane helix</keyword>
<sequence>MTKPTDDAATDLLIKEVDEDLRQERLESLWKRYGGLFVTASAVLVVAVAGFQGWNAWDSKQRQQSSVHFNEATRLIEQGKRDQAQTILGKLVVDGTSGYRVLAELKLADLSQETGDLGAAAALYEKIAASSADATYRDVARLKAAYLKLDSADPAAIEKLAEPLSVESSAWRHSAREILALAAAKKGDNAKAADIYRKIADDQAAPQGLRARAAEMLAALGGAK</sequence>
<dbReference type="AlphaFoldDB" id="A0A178MMJ9"/>
<comment type="similarity">
    <text evidence="7">Belongs to the YfgM family.</text>
</comment>
<keyword evidence="6" id="KW-0143">Chaperone</keyword>
<dbReference type="Proteomes" id="UP000078543">
    <property type="component" value="Unassembled WGS sequence"/>
</dbReference>
<comment type="caution">
    <text evidence="11">The sequence shown here is derived from an EMBL/GenBank/DDBJ whole genome shotgun (WGS) entry which is preliminary data.</text>
</comment>
<dbReference type="GO" id="GO:0005886">
    <property type="term" value="C:plasma membrane"/>
    <property type="evidence" value="ECO:0007669"/>
    <property type="project" value="UniProtKB-SubCell"/>
</dbReference>
<protein>
    <recommendedName>
        <fullName evidence="8">Ancillary SecYEG translocon subunit</fullName>
    </recommendedName>
</protein>
<feature type="domain" description="Ancillary SecYEG translocon subunit/Cell division coordinator CpoB TPR" evidence="10">
    <location>
        <begin position="29"/>
        <end position="204"/>
    </location>
</feature>
<evidence type="ECO:0000256" key="8">
    <source>
        <dbReference type="ARBA" id="ARBA00024235"/>
    </source>
</evidence>
<dbReference type="OrthoDB" id="7173339at2"/>
<comment type="subcellular location">
    <subcellularLocation>
        <location evidence="1">Cell membrane</location>
        <topology evidence="1">Single-pass type II membrane protein</topology>
    </subcellularLocation>
</comment>
<accession>A0A178MMJ9</accession>